<name>A0A2S7FE56_CLOBU</name>
<protein>
    <recommendedName>
        <fullName evidence="10 13">N-acetylneuraminate lyase</fullName>
        <shortName evidence="13">NAL</shortName>
        <shortName evidence="13">Neu5Ac lyase</shortName>
        <ecNumber evidence="5 13">4.1.3.3</ecNumber>
    </recommendedName>
    <alternativeName>
        <fullName evidence="13">N-acetylneuraminate pyruvate-lyase</fullName>
    </alternativeName>
    <alternativeName>
        <fullName evidence="13">N-acetylneuraminic acid aldolase</fullName>
    </alternativeName>
    <alternativeName>
        <fullName evidence="13">Sialate lyase</fullName>
    </alternativeName>
    <alternativeName>
        <fullName evidence="11 13">Sialic acid aldolase</fullName>
    </alternativeName>
    <alternativeName>
        <fullName evidence="13">Sialic acid lyase</fullName>
    </alternativeName>
</protein>
<evidence type="ECO:0000256" key="2">
    <source>
        <dbReference type="ARBA" id="ARBA00005158"/>
    </source>
</evidence>
<feature type="binding site" evidence="13">
    <location>
        <position position="210"/>
    </location>
    <ligand>
        <name>aceneuramate</name>
        <dbReference type="ChEBI" id="CHEBI:173083"/>
    </ligand>
</feature>
<dbReference type="UniPathway" id="UPA00629">
    <property type="reaction ID" value="UER00680"/>
</dbReference>
<dbReference type="InterPro" id="IPR005264">
    <property type="entry name" value="NanA"/>
</dbReference>
<comment type="subunit">
    <text evidence="4 13">Homotetramer.</text>
</comment>
<evidence type="ECO:0000256" key="14">
    <source>
        <dbReference type="PIRSR" id="PIRSR001365-1"/>
    </source>
</evidence>
<sequence length="295" mass="33155">MKNNQDMKGVYSALLISFDENGKINEQGVREIIRHNIDKMKVDGLYVGGSTGENFMLSTEEKKEIFKIAKDEAKDEIKLIAQVGSINVYESVELAKFVTDLGYDAISAVTPFYYKFSFDEIKDYYNTIINSVDNRLIIYSIPFLTGVDMSVEQFGELFENEKIIGVKFTAADFYLLERLRKAYPDHLIYAGFDEMMLPATVLGVDGAIGSTFNVNGIRARQIFELAKEGKINEALEIQHVTNDLISAILGNGLYPTIKELLKLSGVNSGYCHRPMASANEKQVAVAKEIFDKYLK</sequence>
<dbReference type="GO" id="GO:0005975">
    <property type="term" value="P:carbohydrate metabolic process"/>
    <property type="evidence" value="ECO:0007669"/>
    <property type="project" value="UniProtKB-UniRule"/>
</dbReference>
<dbReference type="EC" id="4.1.3.3" evidence="5 13"/>
<keyword evidence="8 13" id="KW-0704">Schiff base</keyword>
<evidence type="ECO:0000256" key="9">
    <source>
        <dbReference type="ARBA" id="ARBA00023277"/>
    </source>
</evidence>
<feature type="binding site" evidence="13">
    <location>
        <position position="193"/>
    </location>
    <ligand>
        <name>aceneuramate</name>
        <dbReference type="ChEBI" id="CHEBI:173083"/>
    </ligand>
</feature>
<dbReference type="NCBIfam" id="TIGR00683">
    <property type="entry name" value="nanA"/>
    <property type="match status" value="1"/>
</dbReference>
<reference evidence="16 17" key="1">
    <citation type="submission" date="2016-01" db="EMBL/GenBank/DDBJ databases">
        <title>Characterization of the Clostridium difficile lineages that are prevalent in Hong Kong and China.</title>
        <authorList>
            <person name="Kwok J.S.-L."/>
            <person name="Lam W.-Y."/>
            <person name="Ip M."/>
            <person name="Chan T.-F."/>
            <person name="Hawkey P.M."/>
            <person name="Tsui S.K.-W."/>
        </authorList>
    </citation>
    <scope>NUCLEOTIDE SEQUENCE [LARGE SCALE GENOMIC DNA]</scope>
    <source>
        <strain evidence="16 17">300064</strain>
    </source>
</reference>
<dbReference type="InterPro" id="IPR020624">
    <property type="entry name" value="Schiff_base-form_aldolases_CS"/>
</dbReference>
<evidence type="ECO:0000256" key="15">
    <source>
        <dbReference type="PIRSR" id="PIRSR001365-2"/>
    </source>
</evidence>
<evidence type="ECO:0000256" key="7">
    <source>
        <dbReference type="ARBA" id="ARBA00023239"/>
    </source>
</evidence>
<evidence type="ECO:0000256" key="1">
    <source>
        <dbReference type="ARBA" id="ARBA00004496"/>
    </source>
</evidence>
<dbReference type="GO" id="GO:0005829">
    <property type="term" value="C:cytosol"/>
    <property type="evidence" value="ECO:0007669"/>
    <property type="project" value="TreeGrafter"/>
</dbReference>
<feature type="active site" description="Proton donor/acceptor" evidence="14">
    <location>
        <position position="139"/>
    </location>
</feature>
<comment type="caution">
    <text evidence="16">The sequence shown here is derived from an EMBL/GenBank/DDBJ whole genome shotgun (WGS) entry which is preliminary data.</text>
</comment>
<feature type="active site" description="Proton donor" evidence="13">
    <location>
        <position position="139"/>
    </location>
</feature>
<dbReference type="HAMAP" id="MF_01237">
    <property type="entry name" value="N_acetylneuram_lyase"/>
    <property type="match status" value="1"/>
</dbReference>
<dbReference type="NCBIfam" id="NF003164">
    <property type="entry name" value="PRK04147.1"/>
    <property type="match status" value="1"/>
</dbReference>
<feature type="binding site" evidence="13">
    <location>
        <position position="51"/>
    </location>
    <ligand>
        <name>aceneuramate</name>
        <dbReference type="ChEBI" id="CHEBI:173083"/>
    </ligand>
</feature>
<feature type="binding site" evidence="13">
    <location>
        <position position="191"/>
    </location>
    <ligand>
        <name>aceneuramate</name>
        <dbReference type="ChEBI" id="CHEBI:173083"/>
    </ligand>
</feature>
<evidence type="ECO:0000256" key="13">
    <source>
        <dbReference type="HAMAP-Rule" id="MF_01237"/>
    </source>
</evidence>
<comment type="catalytic activity">
    <reaction evidence="12 13">
        <text>aceneuramate = aldehydo-N-acetyl-D-mannosamine + pyruvate</text>
        <dbReference type="Rhea" id="RHEA:23296"/>
        <dbReference type="ChEBI" id="CHEBI:15361"/>
        <dbReference type="ChEBI" id="CHEBI:17122"/>
        <dbReference type="ChEBI" id="CHEBI:173083"/>
        <dbReference type="EC" id="4.1.3.3"/>
    </reaction>
</comment>
<dbReference type="AlphaFoldDB" id="A0A2S7FE56"/>
<dbReference type="PANTHER" id="PTHR42849">
    <property type="entry name" value="N-ACETYLNEURAMINATE LYASE"/>
    <property type="match status" value="1"/>
</dbReference>
<dbReference type="GO" id="GO:0008747">
    <property type="term" value="F:N-acetylneuraminate lyase activity"/>
    <property type="evidence" value="ECO:0007669"/>
    <property type="project" value="UniProtKB-UniRule"/>
</dbReference>
<feature type="active site" description="Schiff-base intermediate with substrate" evidence="13 14">
    <location>
        <position position="167"/>
    </location>
</feature>
<comment type="similarity">
    <text evidence="3 13">Belongs to the DapA family. NanA subfamily.</text>
</comment>
<gene>
    <name evidence="13" type="primary">nanA</name>
    <name evidence="16" type="ORF">AWN73_08260</name>
</gene>
<dbReference type="PRINTS" id="PR00146">
    <property type="entry name" value="DHPICSNTHASE"/>
</dbReference>
<evidence type="ECO:0000256" key="5">
    <source>
        <dbReference type="ARBA" id="ARBA00012911"/>
    </source>
</evidence>
<comment type="subcellular location">
    <subcellularLocation>
        <location evidence="1 13">Cytoplasm</location>
    </subcellularLocation>
</comment>
<dbReference type="PIRSF" id="PIRSF001365">
    <property type="entry name" value="DHDPS"/>
    <property type="match status" value="1"/>
</dbReference>
<dbReference type="InterPro" id="IPR013785">
    <property type="entry name" value="Aldolase_TIM"/>
</dbReference>
<dbReference type="CDD" id="cd00954">
    <property type="entry name" value="NAL"/>
    <property type="match status" value="1"/>
</dbReference>
<comment type="function">
    <text evidence="13">Catalyzes the reversible aldol cleavage of N-acetylneuraminic acid (sialic acid; Neu5Ac) to form pyruvate and N-acetylmannosamine (ManNAc) via a Schiff base intermediate.</text>
</comment>
<feature type="binding site" evidence="15">
    <location>
        <position position="51"/>
    </location>
    <ligand>
        <name>pyruvate</name>
        <dbReference type="ChEBI" id="CHEBI:15361"/>
    </ligand>
</feature>
<dbReference type="GO" id="GO:0019262">
    <property type="term" value="P:N-acetylneuraminate catabolic process"/>
    <property type="evidence" value="ECO:0007669"/>
    <property type="project" value="UniProtKB-UniRule"/>
</dbReference>
<dbReference type="PANTHER" id="PTHR42849:SF1">
    <property type="entry name" value="N-ACETYLNEURAMINATE LYASE"/>
    <property type="match status" value="1"/>
</dbReference>
<dbReference type="InterPro" id="IPR020625">
    <property type="entry name" value="Schiff_base-form_aldolases_AS"/>
</dbReference>
<evidence type="ECO:0000313" key="16">
    <source>
        <dbReference type="EMBL" id="PPV17304.1"/>
    </source>
</evidence>
<comment type="pathway">
    <text evidence="2 13">Amino-sugar metabolism; N-acetylneuraminate degradation; D-fructose 6-phosphate from N-acetylneuraminate: step 1/5.</text>
</comment>
<accession>A0A2S7FE56</accession>
<dbReference type="PROSITE" id="PS00666">
    <property type="entry name" value="DHDPS_2"/>
    <property type="match status" value="1"/>
</dbReference>
<dbReference type="Gene3D" id="3.20.20.70">
    <property type="entry name" value="Aldolase class I"/>
    <property type="match status" value="1"/>
</dbReference>
<evidence type="ECO:0000256" key="8">
    <source>
        <dbReference type="ARBA" id="ARBA00023270"/>
    </source>
</evidence>
<dbReference type="Pfam" id="PF00701">
    <property type="entry name" value="DHDPS"/>
    <property type="match status" value="1"/>
</dbReference>
<feature type="binding site" evidence="13">
    <location>
        <position position="194"/>
    </location>
    <ligand>
        <name>aceneuramate</name>
        <dbReference type="ChEBI" id="CHEBI:173083"/>
    </ligand>
</feature>
<evidence type="ECO:0000256" key="10">
    <source>
        <dbReference type="ARBA" id="ARBA00039936"/>
    </source>
</evidence>
<dbReference type="PROSITE" id="PS00665">
    <property type="entry name" value="DHDPS_1"/>
    <property type="match status" value="1"/>
</dbReference>
<keyword evidence="7 13" id="KW-0456">Lyase</keyword>
<dbReference type="FunFam" id="3.20.20.70:FF:000039">
    <property type="entry name" value="N-acetylneuraminate lyase"/>
    <property type="match status" value="1"/>
</dbReference>
<keyword evidence="9 13" id="KW-0119">Carbohydrate metabolism</keyword>
<dbReference type="Proteomes" id="UP000238081">
    <property type="component" value="Unassembled WGS sequence"/>
</dbReference>
<proteinExistence type="inferred from homology"/>
<evidence type="ECO:0000256" key="4">
    <source>
        <dbReference type="ARBA" id="ARBA00011881"/>
    </source>
</evidence>
<evidence type="ECO:0000256" key="11">
    <source>
        <dbReference type="ARBA" id="ARBA00041560"/>
    </source>
</evidence>
<evidence type="ECO:0000256" key="12">
    <source>
        <dbReference type="ARBA" id="ARBA00044906"/>
    </source>
</evidence>
<evidence type="ECO:0000256" key="6">
    <source>
        <dbReference type="ARBA" id="ARBA00022490"/>
    </source>
</evidence>
<dbReference type="InterPro" id="IPR002220">
    <property type="entry name" value="DapA-like"/>
</dbReference>
<feature type="binding site" evidence="13">
    <location>
        <position position="50"/>
    </location>
    <ligand>
        <name>aceneuramate</name>
        <dbReference type="ChEBI" id="CHEBI:173083"/>
    </ligand>
</feature>
<organism evidence="16 17">
    <name type="scientific">Clostridium butyricum</name>
    <dbReference type="NCBI Taxonomy" id="1492"/>
    <lineage>
        <taxon>Bacteria</taxon>
        <taxon>Bacillati</taxon>
        <taxon>Bacillota</taxon>
        <taxon>Clostridia</taxon>
        <taxon>Eubacteriales</taxon>
        <taxon>Clostridiaceae</taxon>
        <taxon>Clostridium</taxon>
    </lineage>
</organism>
<feature type="binding site" evidence="13">
    <location>
        <position position="169"/>
    </location>
    <ligand>
        <name>aceneuramate</name>
        <dbReference type="ChEBI" id="CHEBI:173083"/>
    </ligand>
</feature>
<evidence type="ECO:0000313" key="17">
    <source>
        <dbReference type="Proteomes" id="UP000238081"/>
    </source>
</evidence>
<feature type="binding site" evidence="15">
    <location>
        <position position="208"/>
    </location>
    <ligand>
        <name>pyruvate</name>
        <dbReference type="ChEBI" id="CHEBI:15361"/>
    </ligand>
</feature>
<dbReference type="SMART" id="SM01130">
    <property type="entry name" value="DHDPS"/>
    <property type="match status" value="1"/>
</dbReference>
<keyword evidence="6 13" id="KW-0963">Cytoplasm</keyword>
<dbReference type="EMBL" id="LRDH01000035">
    <property type="protein sequence ID" value="PPV17304.1"/>
    <property type="molecule type" value="Genomic_DNA"/>
</dbReference>
<evidence type="ECO:0000256" key="3">
    <source>
        <dbReference type="ARBA" id="ARBA00006324"/>
    </source>
</evidence>
<dbReference type="SUPFAM" id="SSF51569">
    <property type="entry name" value="Aldolase"/>
    <property type="match status" value="1"/>
</dbReference>